<dbReference type="InParanoid" id="E1ZYH6"/>
<dbReference type="AlphaFoldDB" id="E1ZYH6"/>
<proteinExistence type="predicted"/>
<dbReference type="Proteomes" id="UP000000311">
    <property type="component" value="Unassembled WGS sequence"/>
</dbReference>
<dbReference type="Pfam" id="PF03670">
    <property type="entry name" value="UPF0184"/>
    <property type="match status" value="1"/>
</dbReference>
<dbReference type="OMA" id="NDDIHAE"/>
<evidence type="ECO:0000313" key="4">
    <source>
        <dbReference type="Proteomes" id="UP000000311"/>
    </source>
</evidence>
<gene>
    <name evidence="3" type="ORF">EAG_02558</name>
</gene>
<evidence type="ECO:0000313" key="3">
    <source>
        <dbReference type="EMBL" id="EFN73773.1"/>
    </source>
</evidence>
<organism evidence="4">
    <name type="scientific">Camponotus floridanus</name>
    <name type="common">Florida carpenter ant</name>
    <dbReference type="NCBI Taxonomy" id="104421"/>
    <lineage>
        <taxon>Eukaryota</taxon>
        <taxon>Metazoa</taxon>
        <taxon>Ecdysozoa</taxon>
        <taxon>Arthropoda</taxon>
        <taxon>Hexapoda</taxon>
        <taxon>Insecta</taxon>
        <taxon>Pterygota</taxon>
        <taxon>Neoptera</taxon>
        <taxon>Endopterygota</taxon>
        <taxon>Hymenoptera</taxon>
        <taxon>Apocrita</taxon>
        <taxon>Aculeata</taxon>
        <taxon>Formicoidea</taxon>
        <taxon>Formicidae</taxon>
        <taxon>Formicinae</taxon>
        <taxon>Camponotus</taxon>
    </lineage>
</organism>
<accession>E1ZYH6</accession>
<dbReference type="OrthoDB" id="10050612at2759"/>
<dbReference type="STRING" id="104421.E1ZYH6"/>
<protein>
    <submittedName>
        <fullName evidence="3">UPF0184 protein C9orf16</fullName>
    </submittedName>
</protein>
<reference evidence="3 4" key="1">
    <citation type="journal article" date="2010" name="Science">
        <title>Genomic comparison of the ants Camponotus floridanus and Harpegnathos saltator.</title>
        <authorList>
            <person name="Bonasio R."/>
            <person name="Zhang G."/>
            <person name="Ye C."/>
            <person name="Mutti N.S."/>
            <person name="Fang X."/>
            <person name="Qin N."/>
            <person name="Donahue G."/>
            <person name="Yang P."/>
            <person name="Li Q."/>
            <person name="Li C."/>
            <person name="Zhang P."/>
            <person name="Huang Z."/>
            <person name="Berger S.L."/>
            <person name="Reinberg D."/>
            <person name="Wang J."/>
            <person name="Liebig J."/>
        </authorList>
    </citation>
    <scope>NUCLEOTIDE SEQUENCE [LARGE SCALE GENOMIC DNA]</scope>
    <source>
        <strain evidence="4">C129</strain>
    </source>
</reference>
<dbReference type="KEGG" id="cfo:105256991"/>
<feature type="compositionally biased region" description="Acidic residues" evidence="2">
    <location>
        <begin position="56"/>
        <end position="69"/>
    </location>
</feature>
<keyword evidence="4" id="KW-1185">Reference proteome</keyword>
<evidence type="ECO:0000256" key="2">
    <source>
        <dbReference type="SAM" id="MobiDB-lite"/>
    </source>
</evidence>
<feature type="coiled-coil region" evidence="1">
    <location>
        <begin position="85"/>
        <end position="137"/>
    </location>
</feature>
<feature type="compositionally biased region" description="Basic and acidic residues" evidence="2">
    <location>
        <begin position="1"/>
        <end position="10"/>
    </location>
</feature>
<keyword evidence="1" id="KW-0175">Coiled coil</keyword>
<feature type="region of interest" description="Disordered" evidence="2">
    <location>
        <begin position="1"/>
        <end position="23"/>
    </location>
</feature>
<dbReference type="EMBL" id="GL435215">
    <property type="protein sequence ID" value="EFN73773.1"/>
    <property type="molecule type" value="Genomic_DNA"/>
</dbReference>
<sequence>MQVSEREMVRGEYPVPEEGKKEDDMEEIIAEASNPDNDPDNLLEEIIAEASNPDNVNEEMDCAEDEEHPDDIRCLEEDVYSDIGIKALEDELDHLETALDHLEKKNDDIHAELIELLQSNREARKQFQESLQNENQQSQ</sequence>
<name>E1ZYH6_CAMFO</name>
<feature type="region of interest" description="Disordered" evidence="2">
    <location>
        <begin position="49"/>
        <end position="69"/>
    </location>
</feature>
<evidence type="ECO:0000256" key="1">
    <source>
        <dbReference type="SAM" id="Coils"/>
    </source>
</evidence>